<evidence type="ECO:0000313" key="3">
    <source>
        <dbReference type="Proteomes" id="UP001302000"/>
    </source>
</evidence>
<protein>
    <submittedName>
        <fullName evidence="2">Uncharacterized protein</fullName>
    </submittedName>
</protein>
<name>A0AA87CHY6_9CAUD</name>
<feature type="compositionally biased region" description="Basic and acidic residues" evidence="1">
    <location>
        <begin position="128"/>
        <end position="152"/>
    </location>
</feature>
<proteinExistence type="predicted"/>
<dbReference type="Proteomes" id="UP001302000">
    <property type="component" value="Segment"/>
</dbReference>
<dbReference type="RefSeq" id="YP_013605476.1">
    <property type="nucleotide sequence ID" value="NC_134205.1"/>
</dbReference>
<reference evidence="2 3" key="1">
    <citation type="journal article" date="2023" name="Nat. Microbiol.">
        <title>A compendium of viruses from methanogenic archaea reveals their diversity and adaptations to the gut environment.</title>
        <authorList>
            <person name="Medvedeva S."/>
            <person name="Borrel G."/>
            <person name="Krupovic M."/>
            <person name="Gribaldo S."/>
        </authorList>
    </citation>
    <scope>NUCLEOTIDE SEQUENCE [LARGE SCALE GENOMIC DNA]</scope>
</reference>
<feature type="region of interest" description="Disordered" evidence="1">
    <location>
        <begin position="103"/>
        <end position="170"/>
    </location>
</feature>
<evidence type="ECO:0000313" key="2">
    <source>
        <dbReference type="EMBL" id="DBA35572.1"/>
    </source>
</evidence>
<gene>
    <name evidence="2" type="ORF">vir335_00016</name>
</gene>
<evidence type="ECO:0000256" key="1">
    <source>
        <dbReference type="SAM" id="MobiDB-lite"/>
    </source>
</evidence>
<dbReference type="EMBL" id="BK063680">
    <property type="protein sequence ID" value="DBA35572.1"/>
    <property type="molecule type" value="Genomic_DNA"/>
</dbReference>
<sequence length="208" mass="22356">MDPIAGKDWEARDVPSPVTLMTLTDGTGASPQDMYYALMEMGIEDFRRAESAVSAMDLLRKGGMYDLMEADIDDACKAITSGKLDDAFDRAIKSMASALTHVSNAISKSESRDKDEKDDDEDGDEDGDAKKKGAPEDTPVPDKADDAEKNEASDEPEADPASEPAPIADAMPRIDMAALMAKPEAKVEIDPELIMRALKLLQSIGAVC</sequence>
<accession>A0AA87CHY6</accession>
<feature type="compositionally biased region" description="Acidic residues" evidence="1">
    <location>
        <begin position="116"/>
        <end position="127"/>
    </location>
</feature>
<dbReference type="GeneID" id="301841482"/>
<feature type="compositionally biased region" description="Low complexity" evidence="1">
    <location>
        <begin position="161"/>
        <end position="170"/>
    </location>
</feature>
<organism evidence="2 3">
    <name type="scientific">Caudoviricetes sp. vir335</name>
    <dbReference type="NCBI Taxonomy" id="3068357"/>
    <lineage>
        <taxon>Viruses</taxon>
        <taxon>Duplodnaviria</taxon>
        <taxon>Heunggongvirae</taxon>
        <taxon>Uroviricota</taxon>
        <taxon>Caudoviricetes</taxon>
    </lineage>
</organism>
<keyword evidence="3" id="KW-1185">Reference proteome</keyword>